<evidence type="ECO:0000313" key="2">
    <source>
        <dbReference type="EMBL" id="THF53793.1"/>
    </source>
</evidence>
<sequence length="497" mass="53956">MSPLPIRSMFIVAALMSGAAHASEITPEQAKEIETNLTSILPKGMIPAGAITVQAKGDAYQVTVDPMELFSLDKKKDIKISGLTPWVYRLRPTDDGLWQLDQQSNLDVKAQFQSPQGPTDVEYAIASSQYNGIFDPALRYAKSATLKAQNLRVTSKNPAQSFDIGLGSLDYSLSSEKGDNNTLNVKNTMTIKDYSQTMNPANKPGTLFQAASGAGEGNITGLSMQALQEMVSILLQNVPNKHIRLDDKERLKTLFRSSFPLFQNASQNIVYHDVQVSTNGATFGVKNYGLNLNANGIRNDARYAIGLDLAGLKLPPGMLPPTFTSLIPDDLHINVAASGINTQNGVVYMMDNVDFTPGRQMTPPETAEIRRQFFPDNTLTLTFDGSHAASSLYDVTVTGKTIIAMSGPDKPQADVTIRAKGLDKTIEYLSSHAKQEPKLGQAAFFMMMAKGFAKTDSNGDNLWHVESDSAGQIKINGHEFQLPSAPKQSIAPPAPQQ</sequence>
<name>A0A4S4A5H7_9HYPH</name>
<organism evidence="2 3">
    <name type="scientific">Allorhizobium terrae</name>
    <dbReference type="NCBI Taxonomy" id="1848972"/>
    <lineage>
        <taxon>Bacteria</taxon>
        <taxon>Pseudomonadati</taxon>
        <taxon>Pseudomonadota</taxon>
        <taxon>Alphaproteobacteria</taxon>
        <taxon>Hyphomicrobiales</taxon>
        <taxon>Rhizobiaceae</taxon>
        <taxon>Rhizobium/Agrobacterium group</taxon>
        <taxon>Allorhizobium</taxon>
    </lineage>
</organism>
<dbReference type="Proteomes" id="UP000310754">
    <property type="component" value="Unassembled WGS sequence"/>
</dbReference>
<accession>A0A4S4A5H7</accession>
<dbReference type="EMBL" id="SSOA01000001">
    <property type="protein sequence ID" value="THF53793.1"/>
    <property type="molecule type" value="Genomic_DNA"/>
</dbReference>
<evidence type="ECO:0008006" key="4">
    <source>
        <dbReference type="Google" id="ProtNLM"/>
    </source>
</evidence>
<feature type="chain" id="PRO_5020248685" description="DUF2125 domain-containing protein" evidence="1">
    <location>
        <begin position="23"/>
        <end position="497"/>
    </location>
</feature>
<reference evidence="2 3" key="1">
    <citation type="submission" date="2019-04" db="EMBL/GenBank/DDBJ databases">
        <title>Rhizobium terrae sp. nov., isolated from a paddy soil.</title>
        <authorList>
            <person name="Lin S.-Y."/>
            <person name="Hameed A."/>
            <person name="Huang H.-I."/>
            <person name="Young C.-C."/>
        </authorList>
    </citation>
    <scope>NUCLEOTIDE SEQUENCE [LARGE SCALE GENOMIC DNA]</scope>
    <source>
        <strain evidence="2 3">CC-HIH110</strain>
    </source>
</reference>
<evidence type="ECO:0000256" key="1">
    <source>
        <dbReference type="SAM" id="SignalP"/>
    </source>
</evidence>
<dbReference type="AlphaFoldDB" id="A0A4S4A5H7"/>
<protein>
    <recommendedName>
        <fullName evidence="4">DUF2125 domain-containing protein</fullName>
    </recommendedName>
</protein>
<feature type="signal peptide" evidence="1">
    <location>
        <begin position="1"/>
        <end position="22"/>
    </location>
</feature>
<comment type="caution">
    <text evidence="2">The sequence shown here is derived from an EMBL/GenBank/DDBJ whole genome shotgun (WGS) entry which is preliminary data.</text>
</comment>
<keyword evidence="3" id="KW-1185">Reference proteome</keyword>
<keyword evidence="1" id="KW-0732">Signal</keyword>
<proteinExistence type="predicted"/>
<gene>
    <name evidence="2" type="ORF">E6C51_01355</name>
</gene>
<evidence type="ECO:0000313" key="3">
    <source>
        <dbReference type="Proteomes" id="UP000310754"/>
    </source>
</evidence>
<dbReference type="RefSeq" id="WP_190234779.1">
    <property type="nucleotide sequence ID" value="NZ_SSOA01000001.1"/>
</dbReference>